<keyword evidence="5" id="KW-0067">ATP-binding</keyword>
<evidence type="ECO:0000256" key="4">
    <source>
        <dbReference type="ARBA" id="ARBA00022741"/>
    </source>
</evidence>
<dbReference type="PROSITE" id="PS51794">
    <property type="entry name" value="DAC"/>
    <property type="match status" value="1"/>
</dbReference>
<dbReference type="Pfam" id="PF02457">
    <property type="entry name" value="DAC"/>
    <property type="match status" value="1"/>
</dbReference>
<dbReference type="InterPro" id="IPR038331">
    <property type="entry name" value="DisA_sf"/>
</dbReference>
<dbReference type="GO" id="GO:0005524">
    <property type="term" value="F:ATP binding"/>
    <property type="evidence" value="ECO:0007669"/>
    <property type="project" value="UniProtKB-KW"/>
</dbReference>
<keyword evidence="8" id="KW-1185">Reference proteome</keyword>
<gene>
    <name evidence="7" type="ORF">TDSAC_0328</name>
</gene>
<evidence type="ECO:0000313" key="8">
    <source>
        <dbReference type="Proteomes" id="UP000244792"/>
    </source>
</evidence>
<dbReference type="SUPFAM" id="SSF143597">
    <property type="entry name" value="YojJ-like"/>
    <property type="match status" value="1"/>
</dbReference>
<dbReference type="GO" id="GO:0004016">
    <property type="term" value="F:adenylate cyclase activity"/>
    <property type="evidence" value="ECO:0007669"/>
    <property type="project" value="TreeGrafter"/>
</dbReference>
<dbReference type="Gene3D" id="3.40.1700.10">
    <property type="entry name" value="DNA integrity scanning protein, DisA, N-terminal domain"/>
    <property type="match status" value="1"/>
</dbReference>
<dbReference type="InterPro" id="IPR010994">
    <property type="entry name" value="RuvA_2-like"/>
</dbReference>
<dbReference type="KEGG" id="taci:TDSAC_0328"/>
<evidence type="ECO:0000313" key="7">
    <source>
        <dbReference type="EMBL" id="AWB09705.1"/>
    </source>
</evidence>
<dbReference type="Gene3D" id="1.20.1260.110">
    <property type="entry name" value="DNA integrity scanning linker region"/>
    <property type="match status" value="1"/>
</dbReference>
<dbReference type="GO" id="GO:0106408">
    <property type="term" value="F:diadenylate cyclase activity"/>
    <property type="evidence" value="ECO:0007669"/>
    <property type="project" value="UniProtKB-EC"/>
</dbReference>
<dbReference type="PANTHER" id="PTHR34185:SF3">
    <property type="entry name" value="DNA INTEGRITY SCANNING PROTEIN DISA"/>
    <property type="match status" value="1"/>
</dbReference>
<evidence type="ECO:0000256" key="2">
    <source>
        <dbReference type="ARBA" id="ARBA00022679"/>
    </source>
</evidence>
<organism evidence="7 8">
    <name type="scientific">Thermodesulfobium acidiphilum</name>
    <dbReference type="NCBI Taxonomy" id="1794699"/>
    <lineage>
        <taxon>Bacteria</taxon>
        <taxon>Pseudomonadati</taxon>
        <taxon>Thermodesulfobiota</taxon>
        <taxon>Thermodesulfobiia</taxon>
        <taxon>Thermodesulfobiales</taxon>
        <taxon>Thermodesulfobiaceae</taxon>
        <taxon>Thermodesulfobium</taxon>
    </lineage>
</organism>
<dbReference type="SUPFAM" id="SSF47781">
    <property type="entry name" value="RuvA domain 2-like"/>
    <property type="match status" value="1"/>
</dbReference>
<dbReference type="RefSeq" id="WP_108308366.1">
    <property type="nucleotide sequence ID" value="NZ_CP020921.1"/>
</dbReference>
<feature type="domain" description="DAC" evidence="6">
    <location>
        <begin position="8"/>
        <end position="146"/>
    </location>
</feature>
<reference evidence="7 8" key="1">
    <citation type="submission" date="2017-04" db="EMBL/GenBank/DDBJ databases">
        <title>Genomic insights into metabolism of Thermodesulfobium acidiphilum.</title>
        <authorList>
            <person name="Toshchakov S.V."/>
            <person name="Frolov E.N."/>
            <person name="Kublanov I.V."/>
            <person name="Samarov N.I."/>
            <person name="Novikov A."/>
            <person name="Lebedinsky A.V."/>
            <person name="Bonch-Osmolovskaya E.A."/>
            <person name="Chernyh N.A."/>
        </authorList>
    </citation>
    <scope>NUCLEOTIDE SEQUENCE [LARGE SCALE GENOMIC DNA]</scope>
    <source>
        <strain evidence="7 8">3127-1</strain>
    </source>
</reference>
<keyword evidence="2" id="KW-0808">Transferase</keyword>
<keyword evidence="3" id="KW-0548">Nucleotidyltransferase</keyword>
<protein>
    <submittedName>
        <fullName evidence="7">Diadenylate cyclase</fullName>
    </submittedName>
</protein>
<evidence type="ECO:0000259" key="6">
    <source>
        <dbReference type="PROSITE" id="PS51794"/>
    </source>
</evidence>
<comment type="catalytic activity">
    <reaction evidence="1">
        <text>2 ATP = 3',3'-c-di-AMP + 2 diphosphate</text>
        <dbReference type="Rhea" id="RHEA:35655"/>
        <dbReference type="ChEBI" id="CHEBI:30616"/>
        <dbReference type="ChEBI" id="CHEBI:33019"/>
        <dbReference type="ChEBI" id="CHEBI:71500"/>
        <dbReference type="EC" id="2.7.7.85"/>
    </reaction>
</comment>
<evidence type="ECO:0000256" key="3">
    <source>
        <dbReference type="ARBA" id="ARBA00022695"/>
    </source>
</evidence>
<dbReference type="Gene3D" id="1.10.150.20">
    <property type="entry name" value="5' to 3' exonuclease, C-terminal subdomain"/>
    <property type="match status" value="1"/>
</dbReference>
<proteinExistence type="predicted"/>
<dbReference type="AlphaFoldDB" id="A0A2R4VYU6"/>
<dbReference type="Pfam" id="PF10635">
    <property type="entry name" value="DisA-linker"/>
    <property type="match status" value="1"/>
</dbReference>
<dbReference type="NCBIfam" id="NF010009">
    <property type="entry name" value="PRK13482.1"/>
    <property type="match status" value="1"/>
</dbReference>
<dbReference type="Proteomes" id="UP000244792">
    <property type="component" value="Chromosome"/>
</dbReference>
<dbReference type="EMBL" id="CP020921">
    <property type="protein sequence ID" value="AWB09705.1"/>
    <property type="molecule type" value="Genomic_DNA"/>
</dbReference>
<dbReference type="InterPro" id="IPR050338">
    <property type="entry name" value="DisA"/>
</dbReference>
<keyword evidence="4" id="KW-0547">Nucleotide-binding</keyword>
<dbReference type="InterPro" id="IPR018906">
    <property type="entry name" value="DNA_integrity_scan_DisA_link"/>
</dbReference>
<accession>A0A2R4VYU6</accession>
<dbReference type="InterPro" id="IPR036888">
    <property type="entry name" value="DNA_integrity_DisA_N_sf"/>
</dbReference>
<name>A0A2R4VYU6_THEAF</name>
<evidence type="ECO:0000256" key="5">
    <source>
        <dbReference type="ARBA" id="ARBA00022840"/>
    </source>
</evidence>
<dbReference type="InterPro" id="IPR003390">
    <property type="entry name" value="DNA_integrity_scan_DisA_N"/>
</dbReference>
<sequence length="362" mass="40605">MENSIFKRKDWIKCLKLISPGNPLRDGVDLILDARGGALIVVGNPDKTLPITVGGFPLDIEFTPARLFELSKMDGAIILNADAKTILRANALLIPNPNIPTVNTGSRHQAAERFAKQTGELIIAISERRGAVTLYKGDLSYLLKSSASIMSRANQALTTLDSYKQVFNRSLEHLSVLEFTDSVTASDIANIITRAEMLKFIEEEINTYIIQLGKDGLLTKWQLLELMSGVEEIEALILKDYLSEEKLRDIPKLLENLKQLKSEQEILDQIIVMKYLGFNNPDQPLVPRGYRVLDNIPRLPSPIVEKIVGNYKNLNELLGAKEEELDKIEGVGKIRAHQIVNCLMRMKDITKTFSSRNINKIL</sequence>
<dbReference type="PANTHER" id="PTHR34185">
    <property type="entry name" value="DIADENYLATE CYCLASE"/>
    <property type="match status" value="1"/>
</dbReference>
<evidence type="ECO:0000256" key="1">
    <source>
        <dbReference type="ARBA" id="ARBA00000877"/>
    </source>
</evidence>